<evidence type="ECO:0000313" key="2">
    <source>
        <dbReference type="Proteomes" id="UP000472267"/>
    </source>
</evidence>
<sequence length="127" mass="14511">LICGESDPLTDSSGRRIVLIVEVNPVIFTLVNTYGCRDKKSNNTLFSETENKIGTWVTKYPAAKIIWGGDFNVVMNENVDRWPPRDRGQKELEHIWNHVDPVDIWRLKLPSDRANSWSNKNTSLQSG</sequence>
<dbReference type="AlphaFoldDB" id="A0A672H3J0"/>
<accession>A0A672H3J0</accession>
<organism evidence="1 2">
    <name type="scientific">Salarias fasciatus</name>
    <name type="common">Jewelled blenny</name>
    <name type="synonym">Blennius fasciatus</name>
    <dbReference type="NCBI Taxonomy" id="181472"/>
    <lineage>
        <taxon>Eukaryota</taxon>
        <taxon>Metazoa</taxon>
        <taxon>Chordata</taxon>
        <taxon>Craniata</taxon>
        <taxon>Vertebrata</taxon>
        <taxon>Euteleostomi</taxon>
        <taxon>Actinopterygii</taxon>
        <taxon>Neopterygii</taxon>
        <taxon>Teleostei</taxon>
        <taxon>Neoteleostei</taxon>
        <taxon>Acanthomorphata</taxon>
        <taxon>Ovalentaria</taxon>
        <taxon>Blenniimorphae</taxon>
        <taxon>Blenniiformes</taxon>
        <taxon>Blennioidei</taxon>
        <taxon>Blenniidae</taxon>
        <taxon>Salariinae</taxon>
        <taxon>Salarias</taxon>
    </lineage>
</organism>
<reference evidence="1" key="2">
    <citation type="submission" date="2025-08" db="UniProtKB">
        <authorList>
            <consortium name="Ensembl"/>
        </authorList>
    </citation>
    <scope>IDENTIFICATION</scope>
</reference>
<proteinExistence type="predicted"/>
<keyword evidence="2" id="KW-1185">Reference proteome</keyword>
<protein>
    <recommendedName>
        <fullName evidence="3">Endonuclease/exonuclease/phosphatase domain-containing protein</fullName>
    </recommendedName>
</protein>
<dbReference type="Proteomes" id="UP000472267">
    <property type="component" value="Chromosome 12"/>
</dbReference>
<evidence type="ECO:0008006" key="3">
    <source>
        <dbReference type="Google" id="ProtNLM"/>
    </source>
</evidence>
<dbReference type="Gene3D" id="3.60.10.10">
    <property type="entry name" value="Endonuclease/exonuclease/phosphatase"/>
    <property type="match status" value="1"/>
</dbReference>
<dbReference type="InterPro" id="IPR036691">
    <property type="entry name" value="Endo/exonu/phosph_ase_sf"/>
</dbReference>
<dbReference type="Ensembl" id="ENSSFAT00005023272.1">
    <property type="protein sequence ID" value="ENSSFAP00005022344.1"/>
    <property type="gene ID" value="ENSSFAG00005011603.1"/>
</dbReference>
<dbReference type="OMA" id="INGHWLI"/>
<reference evidence="1" key="3">
    <citation type="submission" date="2025-09" db="UniProtKB">
        <authorList>
            <consortium name="Ensembl"/>
        </authorList>
    </citation>
    <scope>IDENTIFICATION</scope>
</reference>
<dbReference type="SUPFAM" id="SSF56219">
    <property type="entry name" value="DNase I-like"/>
    <property type="match status" value="1"/>
</dbReference>
<reference evidence="1" key="1">
    <citation type="submission" date="2019-06" db="EMBL/GenBank/DDBJ databases">
        <authorList>
            <consortium name="Wellcome Sanger Institute Data Sharing"/>
        </authorList>
    </citation>
    <scope>NUCLEOTIDE SEQUENCE [LARGE SCALE GENOMIC DNA]</scope>
</reference>
<dbReference type="InParanoid" id="A0A672H3J0"/>
<name>A0A672H3J0_SALFA</name>
<evidence type="ECO:0000313" key="1">
    <source>
        <dbReference type="Ensembl" id="ENSSFAP00005022344.1"/>
    </source>
</evidence>